<protein>
    <submittedName>
        <fullName evidence="2">Uncharacterized protein</fullName>
    </submittedName>
</protein>
<dbReference type="Pfam" id="PF14964">
    <property type="entry name" value="INTS15"/>
    <property type="match status" value="1"/>
</dbReference>
<keyword evidence="1" id="KW-1133">Transmembrane helix</keyword>
<reference evidence="2" key="1">
    <citation type="submission" date="2016-01" db="EMBL/GenBank/DDBJ databases">
        <title>Reference transcriptome for the parasite Schistocephalus solidus: insights into the molecular evolution of parasitism.</title>
        <authorList>
            <person name="Hebert F.O."/>
            <person name="Grambauer S."/>
            <person name="Barber I."/>
            <person name="Landry C.R."/>
            <person name="Aubin-Horth N."/>
        </authorList>
    </citation>
    <scope>NUCLEOTIDE SEQUENCE</scope>
</reference>
<dbReference type="EMBL" id="GEEE01000244">
    <property type="protein sequence ID" value="JAP62981.1"/>
    <property type="molecule type" value="Transcribed_RNA"/>
</dbReference>
<evidence type="ECO:0000256" key="1">
    <source>
        <dbReference type="SAM" id="Phobius"/>
    </source>
</evidence>
<keyword evidence="1" id="KW-0812">Transmembrane</keyword>
<dbReference type="InterPro" id="IPR027844">
    <property type="entry name" value="INTS15"/>
</dbReference>
<accession>A0A0V0JB12</accession>
<dbReference type="AlphaFoldDB" id="A0A0V0JB12"/>
<sequence length="159" mass="17806">MALSAKCREFLSEFECACREKKLIFEGLSQKLDNICLADGEVVLLVYHKVFSQMPNELQRIEILDALAMHFTSSCDEETSRTAFHLLFPYGPNISPLRENFLILLVELALCLGLAPILDLAAIRLKVSSFTSSNCMTCMLISVSVRTVVHINFCPACKK</sequence>
<evidence type="ECO:0000313" key="2">
    <source>
        <dbReference type="EMBL" id="JAP62981.1"/>
    </source>
</evidence>
<gene>
    <name evidence="2" type="ORF">TR124407</name>
</gene>
<name>A0A0V0JB12_SCHSO</name>
<organism evidence="2">
    <name type="scientific">Schistocephalus solidus</name>
    <name type="common">Tapeworm</name>
    <dbReference type="NCBI Taxonomy" id="70667"/>
    <lineage>
        <taxon>Eukaryota</taxon>
        <taxon>Metazoa</taxon>
        <taxon>Spiralia</taxon>
        <taxon>Lophotrochozoa</taxon>
        <taxon>Platyhelminthes</taxon>
        <taxon>Cestoda</taxon>
        <taxon>Eucestoda</taxon>
        <taxon>Diphyllobothriidea</taxon>
        <taxon>Diphyllobothriidae</taxon>
        <taxon>Schistocephalus</taxon>
    </lineage>
</organism>
<proteinExistence type="predicted"/>
<feature type="transmembrane region" description="Helical" evidence="1">
    <location>
        <begin position="101"/>
        <end position="123"/>
    </location>
</feature>
<keyword evidence="1" id="KW-0472">Membrane</keyword>